<accession>W7XBX3</accession>
<dbReference type="GeneID" id="24442721"/>
<proteinExistence type="predicted"/>
<keyword evidence="1 2" id="KW-0812">Transmembrane</keyword>
<protein>
    <submittedName>
        <fullName evidence="2">Transmembrane protein, putative</fullName>
    </submittedName>
</protein>
<dbReference type="EMBL" id="GG663266">
    <property type="protein sequence ID" value="EWS76870.1"/>
    <property type="molecule type" value="Genomic_DNA"/>
</dbReference>
<keyword evidence="3" id="KW-1185">Reference proteome</keyword>
<dbReference type="KEGG" id="tet:TTHERM_002653501"/>
<feature type="transmembrane region" description="Helical" evidence="1">
    <location>
        <begin position="45"/>
        <end position="64"/>
    </location>
</feature>
<reference evidence="3" key="1">
    <citation type="journal article" date="2006" name="PLoS Biol.">
        <title>Macronuclear genome sequence of the ciliate Tetrahymena thermophila, a model eukaryote.</title>
        <authorList>
            <person name="Eisen J.A."/>
            <person name="Coyne R.S."/>
            <person name="Wu M."/>
            <person name="Wu D."/>
            <person name="Thiagarajan M."/>
            <person name="Wortman J.R."/>
            <person name="Badger J.H."/>
            <person name="Ren Q."/>
            <person name="Amedeo P."/>
            <person name="Jones K.M."/>
            <person name="Tallon L.J."/>
            <person name="Delcher A.L."/>
            <person name="Salzberg S.L."/>
            <person name="Silva J.C."/>
            <person name="Haas B.J."/>
            <person name="Majoros W.H."/>
            <person name="Farzad M."/>
            <person name="Carlton J.M."/>
            <person name="Smith R.K. Jr."/>
            <person name="Garg J."/>
            <person name="Pearlman R.E."/>
            <person name="Karrer K.M."/>
            <person name="Sun L."/>
            <person name="Manning G."/>
            <person name="Elde N.C."/>
            <person name="Turkewitz A.P."/>
            <person name="Asai D.J."/>
            <person name="Wilkes D.E."/>
            <person name="Wang Y."/>
            <person name="Cai H."/>
            <person name="Collins K."/>
            <person name="Stewart B.A."/>
            <person name="Lee S.R."/>
            <person name="Wilamowska K."/>
            <person name="Weinberg Z."/>
            <person name="Ruzzo W.L."/>
            <person name="Wloga D."/>
            <person name="Gaertig J."/>
            <person name="Frankel J."/>
            <person name="Tsao C.-C."/>
            <person name="Gorovsky M.A."/>
            <person name="Keeling P.J."/>
            <person name="Waller R.F."/>
            <person name="Patron N.J."/>
            <person name="Cherry J.M."/>
            <person name="Stover N.A."/>
            <person name="Krieger C.J."/>
            <person name="del Toro C."/>
            <person name="Ryder H.F."/>
            <person name="Williamson S.C."/>
            <person name="Barbeau R.A."/>
            <person name="Hamilton E.P."/>
            <person name="Orias E."/>
        </authorList>
    </citation>
    <scope>NUCLEOTIDE SEQUENCE [LARGE SCALE GENOMIC DNA]</scope>
    <source>
        <strain evidence="3">SB210</strain>
    </source>
</reference>
<evidence type="ECO:0000313" key="2">
    <source>
        <dbReference type="EMBL" id="EWS76870.1"/>
    </source>
</evidence>
<sequence>MCLLKDSIKDRQSVFIFTNSQQYVCFLYSEYSKPYDSLTEQQLRILTFFFSTIIPIKGIIIAHIKNKGKNKINIQEQYSIVQHFKVTSAVRYQIPPISLQDII</sequence>
<evidence type="ECO:0000256" key="1">
    <source>
        <dbReference type="SAM" id="Phobius"/>
    </source>
</evidence>
<keyword evidence="1" id="KW-1133">Transmembrane helix</keyword>
<dbReference type="InParanoid" id="W7XBX3"/>
<organism evidence="2 3">
    <name type="scientific">Tetrahymena thermophila (strain SB210)</name>
    <dbReference type="NCBI Taxonomy" id="312017"/>
    <lineage>
        <taxon>Eukaryota</taxon>
        <taxon>Sar</taxon>
        <taxon>Alveolata</taxon>
        <taxon>Ciliophora</taxon>
        <taxon>Intramacronucleata</taxon>
        <taxon>Oligohymenophorea</taxon>
        <taxon>Hymenostomatida</taxon>
        <taxon>Tetrahymenina</taxon>
        <taxon>Tetrahymenidae</taxon>
        <taxon>Tetrahymena</taxon>
    </lineage>
</organism>
<dbReference type="RefSeq" id="XP_012650594.1">
    <property type="nucleotide sequence ID" value="XM_012795140.1"/>
</dbReference>
<keyword evidence="1" id="KW-0472">Membrane</keyword>
<dbReference type="Proteomes" id="UP000009168">
    <property type="component" value="Unassembled WGS sequence"/>
</dbReference>
<gene>
    <name evidence="2" type="ORF">TTHERM_002653501</name>
</gene>
<name>W7XBX3_TETTS</name>
<evidence type="ECO:0000313" key="3">
    <source>
        <dbReference type="Proteomes" id="UP000009168"/>
    </source>
</evidence>
<dbReference type="AlphaFoldDB" id="W7XBX3"/>